<evidence type="ECO:0000256" key="1">
    <source>
        <dbReference type="ARBA" id="ARBA00004370"/>
    </source>
</evidence>
<reference evidence="8 9" key="1">
    <citation type="submission" date="2019-06" db="EMBL/GenBank/DDBJ databases">
        <title>Sequencing the genomes of 1000 actinobacteria strains.</title>
        <authorList>
            <person name="Klenk H.-P."/>
        </authorList>
    </citation>
    <scope>NUCLEOTIDE SEQUENCE [LARGE SCALE GENOMIC DNA]</scope>
    <source>
        <strain evidence="8 9">DSM 25218</strain>
    </source>
</reference>
<sequence length="611" mass="64493">MAQRNLRRRPAKPAQRSARGSGKGSAGNEVRRRGPVHIRLRVGFILVAMVLSVFGGRLVQLQGIDPHSYAAMAAAENVVDVVLPAERGEILDRDGEALADSSDGLMVLADPKQTKKDAPAIAAFLAKELGVDYASALTKLRKDGSRFQYIKRQVPATQATAAVEKAGKEGYQGLWTSRDPLRNYPSGDVAANLVGFLGNDGPLAGLEAGFDKHLAGKDGHAEYDATSPVSGTRMPLGTNNRVDPVDGHDLSLTIDRDLQYYVQQTLMDAVQKSRAESGMAVVMDTKTGEILSLADYPTFDARDPAASPKALRGSNALSNVYEPGSVQKVLTVAGLLDQGLVSPKTKLRVPGSYKSGDADIHDWYEHGIEKLTLAGVIAKSSNIGTVMAANKYADGQLRDYLSAFGQGKRTGIGLDTESAGLLAAPEVWTAANEDRIDFGQSISVNAVQMTAALNTIANGGVRIDPSLIAGKATNNSGIEVGTDTAQRTRVVSDKAASETAQMMERVINDPVNGTAKQAAVPGYRVSGKTGTAQRVNSECKCYDGTTTVSFGGFAPSDDPRFTVYVAIHNPGNGGGGGTVTGPVFSKVMSFALRRYGVPPTGTEPSKIPTGW</sequence>
<feature type="region of interest" description="Disordered" evidence="4">
    <location>
        <begin position="1"/>
        <end position="30"/>
    </location>
</feature>
<evidence type="ECO:0000256" key="5">
    <source>
        <dbReference type="SAM" id="Phobius"/>
    </source>
</evidence>
<comment type="similarity">
    <text evidence="2">Belongs to the transpeptidase family.</text>
</comment>
<dbReference type="OrthoDB" id="9789078at2"/>
<feature type="domain" description="Penicillin-binding protein dimerisation" evidence="7">
    <location>
        <begin position="83"/>
        <end position="199"/>
    </location>
</feature>
<keyword evidence="5" id="KW-1133">Transmembrane helix</keyword>
<dbReference type="InterPro" id="IPR036138">
    <property type="entry name" value="PBP_dimer_sf"/>
</dbReference>
<dbReference type="Pfam" id="PF03717">
    <property type="entry name" value="PBP_dimer"/>
    <property type="match status" value="1"/>
</dbReference>
<name>A0A543A9Q0_9ACTN</name>
<dbReference type="InterPro" id="IPR050515">
    <property type="entry name" value="Beta-lactam/transpept"/>
</dbReference>
<dbReference type="InterPro" id="IPR001460">
    <property type="entry name" value="PCN-bd_Tpept"/>
</dbReference>
<organism evidence="8 9">
    <name type="scientific">Nocardioides albertanoniae</name>
    <dbReference type="NCBI Taxonomy" id="1175486"/>
    <lineage>
        <taxon>Bacteria</taxon>
        <taxon>Bacillati</taxon>
        <taxon>Actinomycetota</taxon>
        <taxon>Actinomycetes</taxon>
        <taxon>Propionibacteriales</taxon>
        <taxon>Nocardioidaceae</taxon>
        <taxon>Nocardioides</taxon>
    </lineage>
</organism>
<dbReference type="Gene3D" id="3.30.450.330">
    <property type="match status" value="1"/>
</dbReference>
<dbReference type="SUPFAM" id="SSF56519">
    <property type="entry name" value="Penicillin binding protein dimerisation domain"/>
    <property type="match status" value="1"/>
</dbReference>
<dbReference type="PANTHER" id="PTHR30627">
    <property type="entry name" value="PEPTIDOGLYCAN D,D-TRANSPEPTIDASE"/>
    <property type="match status" value="1"/>
</dbReference>
<gene>
    <name evidence="8" type="ORF">FB381_3134</name>
</gene>
<dbReference type="Gene3D" id="3.90.1310.10">
    <property type="entry name" value="Penicillin-binding protein 2a (Domain 2)"/>
    <property type="match status" value="1"/>
</dbReference>
<dbReference type="Pfam" id="PF00905">
    <property type="entry name" value="Transpeptidase"/>
    <property type="match status" value="1"/>
</dbReference>
<proteinExistence type="inferred from homology"/>
<evidence type="ECO:0000259" key="6">
    <source>
        <dbReference type="Pfam" id="PF00905"/>
    </source>
</evidence>
<dbReference type="GO" id="GO:0008658">
    <property type="term" value="F:penicillin binding"/>
    <property type="evidence" value="ECO:0007669"/>
    <property type="project" value="InterPro"/>
</dbReference>
<evidence type="ECO:0000313" key="8">
    <source>
        <dbReference type="EMBL" id="TQL69230.1"/>
    </source>
</evidence>
<evidence type="ECO:0000256" key="2">
    <source>
        <dbReference type="ARBA" id="ARBA00007171"/>
    </source>
</evidence>
<dbReference type="PANTHER" id="PTHR30627:SF1">
    <property type="entry name" value="PEPTIDOGLYCAN D,D-TRANSPEPTIDASE FTSI"/>
    <property type="match status" value="1"/>
</dbReference>
<evidence type="ECO:0000313" key="9">
    <source>
        <dbReference type="Proteomes" id="UP000320209"/>
    </source>
</evidence>
<dbReference type="SUPFAM" id="SSF56601">
    <property type="entry name" value="beta-lactamase/transpeptidase-like"/>
    <property type="match status" value="1"/>
</dbReference>
<accession>A0A543A9Q0</accession>
<dbReference type="AlphaFoldDB" id="A0A543A9Q0"/>
<dbReference type="InterPro" id="IPR005311">
    <property type="entry name" value="PBP_dimer"/>
</dbReference>
<evidence type="ECO:0000259" key="7">
    <source>
        <dbReference type="Pfam" id="PF03717"/>
    </source>
</evidence>
<dbReference type="InterPro" id="IPR012338">
    <property type="entry name" value="Beta-lactam/transpept-like"/>
</dbReference>
<dbReference type="Proteomes" id="UP000320209">
    <property type="component" value="Unassembled WGS sequence"/>
</dbReference>
<keyword evidence="9" id="KW-1185">Reference proteome</keyword>
<feature type="region of interest" description="Disordered" evidence="4">
    <location>
        <begin position="222"/>
        <end position="244"/>
    </location>
</feature>
<dbReference type="Gene3D" id="3.40.710.10">
    <property type="entry name" value="DD-peptidase/beta-lactamase superfamily"/>
    <property type="match status" value="1"/>
</dbReference>
<feature type="domain" description="Penicillin-binding protein transpeptidase" evidence="6">
    <location>
        <begin position="278"/>
        <end position="588"/>
    </location>
</feature>
<keyword evidence="3 5" id="KW-0472">Membrane</keyword>
<comment type="caution">
    <text evidence="8">The sequence shown here is derived from an EMBL/GenBank/DDBJ whole genome shotgun (WGS) entry which is preliminary data.</text>
</comment>
<protein>
    <submittedName>
        <fullName evidence="8">Peptidoglycan synthetase FtsI</fullName>
    </submittedName>
</protein>
<dbReference type="GO" id="GO:0071555">
    <property type="term" value="P:cell wall organization"/>
    <property type="evidence" value="ECO:0007669"/>
    <property type="project" value="TreeGrafter"/>
</dbReference>
<keyword evidence="5" id="KW-0812">Transmembrane</keyword>
<dbReference type="EMBL" id="VFOV01000001">
    <property type="protein sequence ID" value="TQL69230.1"/>
    <property type="molecule type" value="Genomic_DNA"/>
</dbReference>
<dbReference type="RefSeq" id="WP_141781132.1">
    <property type="nucleotide sequence ID" value="NZ_VFOV01000001.1"/>
</dbReference>
<comment type="subcellular location">
    <subcellularLocation>
        <location evidence="1">Membrane</location>
    </subcellularLocation>
</comment>
<evidence type="ECO:0000256" key="4">
    <source>
        <dbReference type="SAM" id="MobiDB-lite"/>
    </source>
</evidence>
<evidence type="ECO:0000256" key="3">
    <source>
        <dbReference type="ARBA" id="ARBA00023136"/>
    </source>
</evidence>
<feature type="compositionally biased region" description="Basic residues" evidence="4">
    <location>
        <begin position="1"/>
        <end position="11"/>
    </location>
</feature>
<feature type="transmembrane region" description="Helical" evidence="5">
    <location>
        <begin position="40"/>
        <end position="59"/>
    </location>
</feature>
<dbReference type="GO" id="GO:0005886">
    <property type="term" value="C:plasma membrane"/>
    <property type="evidence" value="ECO:0007669"/>
    <property type="project" value="TreeGrafter"/>
</dbReference>